<dbReference type="AlphaFoldDB" id="A0A5B2VTC0"/>
<dbReference type="Proteomes" id="UP000324611">
    <property type="component" value="Unassembled WGS sequence"/>
</dbReference>
<keyword evidence="8 12" id="KW-0812">Transmembrane</keyword>
<sequence length="288" mass="31579">MISTVNKYLSLVKFAHTIFAMPFAMTGFFLATVKAGHPFSWQPFVLVVLCMVFARSAAMAFNRWLDADIDKRNPRTAQREIPAGIIAPGNALFFVIANAALFMLCTWFINRICFFLSPVALAVVLGYSYTKRFTALCHLVLGLGLSLAPIGAFLSVTGYFAVLPVLVSVLVLCWVSGFDIIYALQDVDFDRSQALNSIPAWLGQANGLRVSELLHAIAAAMVISIGLVGHFSWLYWIGAGVFIIMLISQHLLVKPNDLSRVNLAFMTTNGIASVVYAVFVIADMLVTR</sequence>
<reference evidence="13 14" key="2">
    <citation type="submission" date="2019-09" db="EMBL/GenBank/DDBJ databases">
        <authorList>
            <person name="Jin C."/>
        </authorList>
    </citation>
    <scope>NUCLEOTIDE SEQUENCE [LARGE SCALE GENOMIC DNA]</scope>
    <source>
        <strain evidence="13 14">BN140078</strain>
    </source>
</reference>
<feature type="transmembrane region" description="Helical" evidence="12">
    <location>
        <begin position="81"/>
        <end position="102"/>
    </location>
</feature>
<evidence type="ECO:0000256" key="10">
    <source>
        <dbReference type="ARBA" id="ARBA00023136"/>
    </source>
</evidence>
<dbReference type="PANTHER" id="PTHR11048">
    <property type="entry name" value="PRENYLTRANSFERASES"/>
    <property type="match status" value="1"/>
</dbReference>
<dbReference type="InterPro" id="IPR006371">
    <property type="entry name" value="Polyprenyltransferase_UbiA-li"/>
</dbReference>
<dbReference type="PANTHER" id="PTHR11048:SF28">
    <property type="entry name" value="4-HYDROXYBENZOATE POLYPRENYLTRANSFERASE, MITOCHONDRIAL"/>
    <property type="match status" value="1"/>
</dbReference>
<evidence type="ECO:0000256" key="1">
    <source>
        <dbReference type="ARBA" id="ARBA00001946"/>
    </source>
</evidence>
<feature type="transmembrane region" description="Helical" evidence="12">
    <location>
        <begin position="39"/>
        <end position="61"/>
    </location>
</feature>
<comment type="caution">
    <text evidence="13">The sequence shown here is derived from an EMBL/GenBank/DDBJ whole genome shotgun (WGS) entry which is preliminary data.</text>
</comment>
<dbReference type="EMBL" id="VUOC01000003">
    <property type="protein sequence ID" value="KAA2241848.1"/>
    <property type="molecule type" value="Genomic_DNA"/>
</dbReference>
<feature type="transmembrane region" description="Helical" evidence="12">
    <location>
        <begin position="136"/>
        <end position="156"/>
    </location>
</feature>
<reference evidence="13 14" key="1">
    <citation type="submission" date="2019-09" db="EMBL/GenBank/DDBJ databases">
        <title>Chitinophaga ginsengihumi sp. nov., isolated from soil of ginseng rhizosphere.</title>
        <authorList>
            <person name="Lee J."/>
        </authorList>
    </citation>
    <scope>NUCLEOTIDE SEQUENCE [LARGE SCALE GENOMIC DNA]</scope>
    <source>
        <strain evidence="13 14">BN140078</strain>
    </source>
</reference>
<name>A0A5B2VTC0_9BACT</name>
<evidence type="ECO:0000256" key="12">
    <source>
        <dbReference type="SAM" id="Phobius"/>
    </source>
</evidence>
<dbReference type="FunFam" id="1.20.120.1780:FF:000001">
    <property type="entry name" value="4-hydroxybenzoate octaprenyltransferase"/>
    <property type="match status" value="1"/>
</dbReference>
<keyword evidence="6 13" id="KW-0808">Transferase</keyword>
<evidence type="ECO:0000256" key="9">
    <source>
        <dbReference type="ARBA" id="ARBA00022989"/>
    </source>
</evidence>
<dbReference type="Gene3D" id="1.20.120.1780">
    <property type="entry name" value="UbiA prenyltransferase"/>
    <property type="match status" value="1"/>
</dbReference>
<evidence type="ECO:0000313" key="13">
    <source>
        <dbReference type="EMBL" id="KAA2241848.1"/>
    </source>
</evidence>
<dbReference type="EC" id="2.5.1.39" evidence="11"/>
<dbReference type="GO" id="GO:0005886">
    <property type="term" value="C:plasma membrane"/>
    <property type="evidence" value="ECO:0007669"/>
    <property type="project" value="TreeGrafter"/>
</dbReference>
<feature type="transmembrane region" description="Helical" evidence="12">
    <location>
        <begin position="108"/>
        <end position="129"/>
    </location>
</feature>
<dbReference type="CDD" id="cd13959">
    <property type="entry name" value="PT_UbiA_COQ2"/>
    <property type="match status" value="1"/>
</dbReference>
<evidence type="ECO:0000256" key="3">
    <source>
        <dbReference type="ARBA" id="ARBA00005985"/>
    </source>
</evidence>
<dbReference type="InterPro" id="IPR000537">
    <property type="entry name" value="UbiA_prenyltransferase"/>
</dbReference>
<dbReference type="RefSeq" id="WP_149839354.1">
    <property type="nucleotide sequence ID" value="NZ_VUOC01000003.1"/>
</dbReference>
<evidence type="ECO:0000256" key="11">
    <source>
        <dbReference type="ARBA" id="ARBA00034524"/>
    </source>
</evidence>
<evidence type="ECO:0000256" key="2">
    <source>
        <dbReference type="ARBA" id="ARBA00004141"/>
    </source>
</evidence>
<evidence type="ECO:0000256" key="4">
    <source>
        <dbReference type="ARBA" id="ARBA00022475"/>
    </source>
</evidence>
<dbReference type="GO" id="GO:0008412">
    <property type="term" value="F:4-hydroxybenzoate polyprenyltransferase activity"/>
    <property type="evidence" value="ECO:0007669"/>
    <property type="project" value="UniProtKB-EC"/>
</dbReference>
<dbReference type="NCBIfam" id="TIGR01475">
    <property type="entry name" value="ubiA_other"/>
    <property type="match status" value="1"/>
</dbReference>
<keyword evidence="14" id="KW-1185">Reference proteome</keyword>
<evidence type="ECO:0000313" key="14">
    <source>
        <dbReference type="Proteomes" id="UP000324611"/>
    </source>
</evidence>
<evidence type="ECO:0000256" key="5">
    <source>
        <dbReference type="ARBA" id="ARBA00022519"/>
    </source>
</evidence>
<evidence type="ECO:0000256" key="8">
    <source>
        <dbReference type="ARBA" id="ARBA00022692"/>
    </source>
</evidence>
<dbReference type="Pfam" id="PF01040">
    <property type="entry name" value="UbiA"/>
    <property type="match status" value="1"/>
</dbReference>
<keyword evidence="5" id="KW-0997">Cell inner membrane</keyword>
<accession>A0A5B2VTC0</accession>
<evidence type="ECO:0000256" key="7">
    <source>
        <dbReference type="ARBA" id="ARBA00022688"/>
    </source>
</evidence>
<dbReference type="InterPro" id="IPR039653">
    <property type="entry name" value="Prenyltransferase"/>
</dbReference>
<feature type="transmembrane region" description="Helical" evidence="12">
    <location>
        <begin position="265"/>
        <end position="286"/>
    </location>
</feature>
<dbReference type="Gene3D" id="1.10.357.140">
    <property type="entry name" value="UbiA prenyltransferase"/>
    <property type="match status" value="1"/>
</dbReference>
<keyword evidence="10 12" id="KW-0472">Membrane</keyword>
<keyword evidence="4" id="KW-1003">Cell membrane</keyword>
<comment type="cofactor">
    <cofactor evidence="1">
        <name>Mg(2+)</name>
        <dbReference type="ChEBI" id="CHEBI:18420"/>
    </cofactor>
</comment>
<keyword evidence="9 12" id="KW-1133">Transmembrane helix</keyword>
<gene>
    <name evidence="13" type="ORF">F0L74_18470</name>
</gene>
<evidence type="ECO:0000256" key="6">
    <source>
        <dbReference type="ARBA" id="ARBA00022679"/>
    </source>
</evidence>
<dbReference type="GO" id="GO:0006744">
    <property type="term" value="P:ubiquinone biosynthetic process"/>
    <property type="evidence" value="ECO:0007669"/>
    <property type="project" value="UniProtKB-KW"/>
</dbReference>
<comment type="subcellular location">
    <subcellularLocation>
        <location evidence="2">Membrane</location>
        <topology evidence="2">Multi-pass membrane protein</topology>
    </subcellularLocation>
</comment>
<feature type="transmembrane region" description="Helical" evidence="12">
    <location>
        <begin position="162"/>
        <end position="184"/>
    </location>
</feature>
<feature type="transmembrane region" description="Helical" evidence="12">
    <location>
        <begin position="12"/>
        <end position="33"/>
    </location>
</feature>
<keyword evidence="7" id="KW-0831">Ubiquinone biosynthesis</keyword>
<protein>
    <recommendedName>
        <fullName evidence="11">4-hydroxybenzoate polyprenyltransferase</fullName>
        <ecNumber evidence="11">2.5.1.39</ecNumber>
    </recommendedName>
</protein>
<dbReference type="FunFam" id="1.10.357.140:FF:000008">
    <property type="entry name" value="4-hydroxybenzoate octaprenyltransferase"/>
    <property type="match status" value="1"/>
</dbReference>
<comment type="similarity">
    <text evidence="3">Belongs to the UbiA prenyltransferase family.</text>
</comment>
<proteinExistence type="inferred from homology"/>
<feature type="transmembrane region" description="Helical" evidence="12">
    <location>
        <begin position="233"/>
        <end position="253"/>
    </location>
</feature>
<organism evidence="13 14">
    <name type="scientific">Chitinophaga agrisoli</name>
    <dbReference type="NCBI Taxonomy" id="2607653"/>
    <lineage>
        <taxon>Bacteria</taxon>
        <taxon>Pseudomonadati</taxon>
        <taxon>Bacteroidota</taxon>
        <taxon>Chitinophagia</taxon>
        <taxon>Chitinophagales</taxon>
        <taxon>Chitinophagaceae</taxon>
        <taxon>Chitinophaga</taxon>
    </lineage>
</organism>
<dbReference type="InterPro" id="IPR044878">
    <property type="entry name" value="UbiA_sf"/>
</dbReference>